<organism evidence="2 3">
    <name type="scientific">Vibrio jasicida</name>
    <dbReference type="NCBI Taxonomy" id="766224"/>
    <lineage>
        <taxon>Bacteria</taxon>
        <taxon>Pseudomonadati</taxon>
        <taxon>Pseudomonadota</taxon>
        <taxon>Gammaproteobacteria</taxon>
        <taxon>Vibrionales</taxon>
        <taxon>Vibrionaceae</taxon>
        <taxon>Vibrio</taxon>
    </lineage>
</organism>
<sequence>MKTRGLLALVLTSMAQATWRVKSKLWPLIECRVDITIRESEDELMSVTRTLLVMVAYMIAANVLMLIVFGA</sequence>
<evidence type="ECO:0000313" key="3">
    <source>
        <dbReference type="Proteomes" id="UP001295462"/>
    </source>
</evidence>
<evidence type="ECO:0000256" key="1">
    <source>
        <dbReference type="SAM" id="Phobius"/>
    </source>
</evidence>
<comment type="caution">
    <text evidence="2">The sequence shown here is derived from an EMBL/GenBank/DDBJ whole genome shotgun (WGS) entry which is preliminary data.</text>
</comment>
<keyword evidence="1" id="KW-0812">Transmembrane</keyword>
<accession>A0AAU9QXQ0</accession>
<proteinExistence type="predicted"/>
<dbReference type="AlphaFoldDB" id="A0AAU9QXQ0"/>
<keyword evidence="1" id="KW-0472">Membrane</keyword>
<protein>
    <submittedName>
        <fullName evidence="2">Uncharacterized protein</fullName>
    </submittedName>
</protein>
<dbReference type="RefSeq" id="WP_409590288.1">
    <property type="nucleotide sequence ID" value="NZ_CAKMTZ010000133.1"/>
</dbReference>
<name>A0AAU9QXQ0_9VIBR</name>
<evidence type="ECO:0000313" key="2">
    <source>
        <dbReference type="EMBL" id="CAH1603608.1"/>
    </source>
</evidence>
<keyword evidence="1" id="KW-1133">Transmembrane helix</keyword>
<reference evidence="2" key="1">
    <citation type="submission" date="2022-01" db="EMBL/GenBank/DDBJ databases">
        <authorList>
            <person name="Lagorce A."/>
        </authorList>
    </citation>
    <scope>NUCLEOTIDE SEQUENCE</scope>
    <source>
        <strain evidence="2">Th15_F1_A12</strain>
    </source>
</reference>
<dbReference type="EMBL" id="CAKMUD010000135">
    <property type="protein sequence ID" value="CAH1603608.1"/>
    <property type="molecule type" value="Genomic_DNA"/>
</dbReference>
<dbReference type="Proteomes" id="UP001295462">
    <property type="component" value="Unassembled WGS sequence"/>
</dbReference>
<feature type="transmembrane region" description="Helical" evidence="1">
    <location>
        <begin position="51"/>
        <end position="69"/>
    </location>
</feature>
<gene>
    <name evidence="2" type="ORF">THF1A12_770002</name>
</gene>